<gene>
    <name evidence="1" type="ORF">F4V43_11320</name>
</gene>
<dbReference type="NCBIfam" id="TIGR01634">
    <property type="entry name" value="tail_P2_I"/>
    <property type="match status" value="1"/>
</dbReference>
<dbReference type="InterPro" id="IPR006521">
    <property type="entry name" value="Tail_protein_I"/>
</dbReference>
<name>A0A5J5G957_9BACL</name>
<accession>A0A5J5G957</accession>
<dbReference type="AlphaFoldDB" id="A0A5J5G957"/>
<evidence type="ECO:0000313" key="2">
    <source>
        <dbReference type="Proteomes" id="UP000367750"/>
    </source>
</evidence>
<reference evidence="1 2" key="1">
    <citation type="submission" date="2019-09" db="EMBL/GenBank/DDBJ databases">
        <title>Bacillus ochoae sp. nov., Paenibacillus whitsoniae sp. nov., Paenibacillus spiritus sp. nov. Isolated from the Mars Exploration Rover during spacecraft assembly.</title>
        <authorList>
            <person name="Seuylemezian A."/>
            <person name="Vaishampayan P."/>
        </authorList>
    </citation>
    <scope>NUCLEOTIDE SEQUENCE [LARGE SCALE GENOMIC DNA]</scope>
    <source>
        <strain evidence="1 2">MER_111</strain>
    </source>
</reference>
<evidence type="ECO:0000313" key="1">
    <source>
        <dbReference type="EMBL" id="KAA9003993.1"/>
    </source>
</evidence>
<sequence>MIDIRSVSLYDLLPPNLQRDSATAAAAQSLDNELHELAAAIDALDIFGRSQEWSDEETDALASQYLPPYYDPNLPLEQRRALVRNAIPFHRRKGTAAAVEDLVALLFGYGSVEEWWQYGGAPYHFRVVTNNPDVTTTRAKEFIQAVNSVKRLSTVLQKVLLSQAETLSLYYGGYLHFGETITI</sequence>
<proteinExistence type="predicted"/>
<dbReference type="EMBL" id="VYKK01000015">
    <property type="protein sequence ID" value="KAA9003993.1"/>
    <property type="molecule type" value="Genomic_DNA"/>
</dbReference>
<comment type="caution">
    <text evidence="1">The sequence shown here is derived from an EMBL/GenBank/DDBJ whole genome shotgun (WGS) entry which is preliminary data.</text>
</comment>
<dbReference type="RefSeq" id="WP_150458348.1">
    <property type="nucleotide sequence ID" value="NZ_VYKK01000015.1"/>
</dbReference>
<dbReference type="Proteomes" id="UP000367750">
    <property type="component" value="Unassembled WGS sequence"/>
</dbReference>
<organism evidence="1 2">
    <name type="scientific">Paenibacillus spiritus</name>
    <dbReference type="NCBI Taxonomy" id="2496557"/>
    <lineage>
        <taxon>Bacteria</taxon>
        <taxon>Bacillati</taxon>
        <taxon>Bacillota</taxon>
        <taxon>Bacilli</taxon>
        <taxon>Bacillales</taxon>
        <taxon>Paenibacillaceae</taxon>
        <taxon>Paenibacillus</taxon>
    </lineage>
</organism>
<dbReference type="Pfam" id="PF09684">
    <property type="entry name" value="Tail_P2_I"/>
    <property type="match status" value="1"/>
</dbReference>
<keyword evidence="2" id="KW-1185">Reference proteome</keyword>
<protein>
    <submittedName>
        <fullName evidence="1">Phage tail protein I</fullName>
    </submittedName>
</protein>
<dbReference type="OrthoDB" id="90759at2"/>